<dbReference type="EMBL" id="AUVB01000007">
    <property type="protein sequence ID" value="KGE05213.1"/>
    <property type="molecule type" value="Genomic_DNA"/>
</dbReference>
<accession>A0A095VVZ3</accession>
<protein>
    <recommendedName>
        <fullName evidence="3">Photosynthetic complex assembly protein</fullName>
    </recommendedName>
</protein>
<evidence type="ECO:0000313" key="2">
    <source>
        <dbReference type="Proteomes" id="UP000029640"/>
    </source>
</evidence>
<sequence length="130" mass="14178">MVVFTVIGVASLRLSGYEPPAEPRGAMVDSRLLRFEDVRNGLVYVYDAQSGDRLAQLAPAEDSFIRGIMRSMARARRARDIGMQPAFLLARYADGSLVLADTALENEVNLVAFGQTNEASFAALLTAEPR</sequence>
<dbReference type="InterPro" id="IPR017495">
    <property type="entry name" value="PuhC"/>
</dbReference>
<gene>
    <name evidence="1" type="ORF">HRUBRA_00158</name>
</gene>
<name>A0A095VVZ3_9GAMM</name>
<proteinExistence type="predicted"/>
<dbReference type="STRING" id="1265313.HRUBRA_00158"/>
<evidence type="ECO:0008006" key="3">
    <source>
        <dbReference type="Google" id="ProtNLM"/>
    </source>
</evidence>
<reference evidence="1 2" key="1">
    <citation type="journal article" date="2014" name="Genome Announc.">
        <title>Genome Sequence of Gammaproteobacterial Pseudohaliea rubra Type Strain DSM 19751, Isolated from Coastal Seawater of the Mediterranean Sea.</title>
        <authorList>
            <person name="Spring S."/>
            <person name="Fiebig A."/>
            <person name="Riedel T."/>
            <person name="Goker M."/>
            <person name="Klenk H.P."/>
        </authorList>
    </citation>
    <scope>NUCLEOTIDE SEQUENCE [LARGE SCALE GENOMIC DNA]</scope>
    <source>
        <strain evidence="1 2">DSM 19751</strain>
    </source>
</reference>
<dbReference type="Proteomes" id="UP000029640">
    <property type="component" value="Unassembled WGS sequence"/>
</dbReference>
<dbReference type="AlphaFoldDB" id="A0A095VVZ3"/>
<comment type="caution">
    <text evidence="1">The sequence shown here is derived from an EMBL/GenBank/DDBJ whole genome shotgun (WGS) entry which is preliminary data.</text>
</comment>
<dbReference type="HOGENOM" id="CLU_125821_0_0_6"/>
<dbReference type="NCBIfam" id="TIGR03054">
    <property type="entry name" value="photo_alph_chp1"/>
    <property type="match status" value="1"/>
</dbReference>
<evidence type="ECO:0000313" key="1">
    <source>
        <dbReference type="EMBL" id="KGE05213.1"/>
    </source>
</evidence>
<dbReference type="eggNOG" id="ENOG5032YH7">
    <property type="taxonomic scope" value="Bacteria"/>
</dbReference>
<keyword evidence="2" id="KW-1185">Reference proteome</keyword>
<organism evidence="1 2">
    <name type="scientific">Pseudohaliea rubra DSM 19751</name>
    <dbReference type="NCBI Taxonomy" id="1265313"/>
    <lineage>
        <taxon>Bacteria</taxon>
        <taxon>Pseudomonadati</taxon>
        <taxon>Pseudomonadota</taxon>
        <taxon>Gammaproteobacteria</taxon>
        <taxon>Cellvibrionales</taxon>
        <taxon>Halieaceae</taxon>
        <taxon>Pseudohaliea</taxon>
    </lineage>
</organism>